<feature type="binding site" evidence="13">
    <location>
        <begin position="84"/>
        <end position="94"/>
    </location>
    <ligand>
        <name>ATP</name>
        <dbReference type="ChEBI" id="CHEBI:30616"/>
    </ligand>
</feature>
<sequence>MSVMQVRVPATTANLGPGFDSFGCALSLANTVTFEPSEKQLEWVGYKPEYATEDNLIYQAFRATFAYLGEPVAGVRISAREEIPFSRGLGSSAAMLVAGALGANAMSGNQLSLCQLLEITNRIEGHPDNLAPAFYGGLTASLVDDSGMPITRNYQLHESWEFLVFIPDFPLATAEARAVLPRKVELADAVYNVSHAALLLRALADGDADLLRVALADRLHQPYRETLIPGFAEISEQITAFGGKICISGAGPTLLCITQDIAPEQIRLPQGWKVLRLVPDLVGAVVSKI</sequence>
<evidence type="ECO:0000256" key="2">
    <source>
        <dbReference type="ARBA" id="ARBA00007370"/>
    </source>
</evidence>
<name>A0ABU1T1J7_9ACTO</name>
<comment type="subcellular location">
    <subcellularLocation>
        <location evidence="13">Cytoplasm</location>
    </subcellularLocation>
</comment>
<evidence type="ECO:0000256" key="3">
    <source>
        <dbReference type="ARBA" id="ARBA00012078"/>
    </source>
</evidence>
<dbReference type="PIRSF" id="PIRSF000676">
    <property type="entry name" value="Homoser_kin"/>
    <property type="match status" value="1"/>
</dbReference>
<dbReference type="PROSITE" id="PS00627">
    <property type="entry name" value="GHMP_KINASES_ATP"/>
    <property type="match status" value="1"/>
</dbReference>
<evidence type="ECO:0000256" key="9">
    <source>
        <dbReference type="ARBA" id="ARBA00022777"/>
    </source>
</evidence>
<evidence type="ECO:0000256" key="4">
    <source>
        <dbReference type="ARBA" id="ARBA00017858"/>
    </source>
</evidence>
<dbReference type="InterPro" id="IPR006203">
    <property type="entry name" value="GHMP_knse_ATP-bd_CS"/>
</dbReference>
<dbReference type="InterPro" id="IPR013750">
    <property type="entry name" value="GHMP_kinase_C_dom"/>
</dbReference>
<keyword evidence="7 13" id="KW-0791">Threonine biosynthesis</keyword>
<dbReference type="PANTHER" id="PTHR20861">
    <property type="entry name" value="HOMOSERINE/4-DIPHOSPHOCYTIDYL-2-C-METHYL-D-ERYTHRITOL KINASE"/>
    <property type="match status" value="1"/>
</dbReference>
<dbReference type="InterPro" id="IPR006204">
    <property type="entry name" value="GHMP_kinase_N_dom"/>
</dbReference>
<evidence type="ECO:0000256" key="5">
    <source>
        <dbReference type="ARBA" id="ARBA00022605"/>
    </source>
</evidence>
<organism evidence="16 17">
    <name type="scientific">Arcanobacterium hippocoleae</name>
    <dbReference type="NCBI Taxonomy" id="149017"/>
    <lineage>
        <taxon>Bacteria</taxon>
        <taxon>Bacillati</taxon>
        <taxon>Actinomycetota</taxon>
        <taxon>Actinomycetes</taxon>
        <taxon>Actinomycetales</taxon>
        <taxon>Actinomycetaceae</taxon>
        <taxon>Arcanobacterium</taxon>
    </lineage>
</organism>
<dbReference type="InterPro" id="IPR014721">
    <property type="entry name" value="Ribsml_uS5_D2-typ_fold_subgr"/>
</dbReference>
<keyword evidence="8 13" id="KW-0547">Nucleotide-binding</keyword>
<gene>
    <name evidence="13" type="primary">thrB</name>
    <name evidence="16" type="ORF">J2S36_000683</name>
</gene>
<evidence type="ECO:0000313" key="17">
    <source>
        <dbReference type="Proteomes" id="UP001266099"/>
    </source>
</evidence>
<dbReference type="EC" id="2.7.1.39" evidence="3 13"/>
<dbReference type="InterPro" id="IPR000870">
    <property type="entry name" value="Homoserine_kinase"/>
</dbReference>
<keyword evidence="13" id="KW-0963">Cytoplasm</keyword>
<comment type="pathway">
    <text evidence="1 13">Amino-acid biosynthesis; L-threonine biosynthesis; L-threonine from L-aspartate: step 4/5.</text>
</comment>
<evidence type="ECO:0000256" key="11">
    <source>
        <dbReference type="ARBA" id="ARBA00049375"/>
    </source>
</evidence>
<dbReference type="HAMAP" id="MF_00384">
    <property type="entry name" value="Homoser_kinase"/>
    <property type="match status" value="1"/>
</dbReference>
<evidence type="ECO:0000256" key="1">
    <source>
        <dbReference type="ARBA" id="ARBA00005015"/>
    </source>
</evidence>
<evidence type="ECO:0000259" key="14">
    <source>
        <dbReference type="Pfam" id="PF00288"/>
    </source>
</evidence>
<dbReference type="InterPro" id="IPR036554">
    <property type="entry name" value="GHMP_kinase_C_sf"/>
</dbReference>
<keyword evidence="6 13" id="KW-0808">Transferase</keyword>
<feature type="domain" description="GHMP kinase N-terminal" evidence="14">
    <location>
        <begin position="55"/>
        <end position="137"/>
    </location>
</feature>
<evidence type="ECO:0000256" key="7">
    <source>
        <dbReference type="ARBA" id="ARBA00022697"/>
    </source>
</evidence>
<dbReference type="NCBIfam" id="TIGR00191">
    <property type="entry name" value="thrB"/>
    <property type="match status" value="1"/>
</dbReference>
<protein>
    <recommendedName>
        <fullName evidence="4 13">Homoserine kinase</fullName>
        <shortName evidence="13">HK</shortName>
        <shortName evidence="13">HSK</shortName>
        <ecNumber evidence="3 13">2.7.1.39</ecNumber>
    </recommendedName>
</protein>
<dbReference type="SUPFAM" id="SSF55060">
    <property type="entry name" value="GHMP Kinase, C-terminal domain"/>
    <property type="match status" value="1"/>
</dbReference>
<comment type="function">
    <text evidence="12 13">Catalyzes the ATP-dependent phosphorylation of L-homoserine to L-homoserine phosphate.</text>
</comment>
<dbReference type="GO" id="GO:0004413">
    <property type="term" value="F:homoserine kinase activity"/>
    <property type="evidence" value="ECO:0007669"/>
    <property type="project" value="UniProtKB-EC"/>
</dbReference>
<keyword evidence="10 13" id="KW-0067">ATP-binding</keyword>
<evidence type="ECO:0000313" key="16">
    <source>
        <dbReference type="EMBL" id="MDR6939140.1"/>
    </source>
</evidence>
<keyword evidence="17" id="KW-1185">Reference proteome</keyword>
<comment type="catalytic activity">
    <reaction evidence="11 13">
        <text>L-homoserine + ATP = O-phospho-L-homoserine + ADP + H(+)</text>
        <dbReference type="Rhea" id="RHEA:13985"/>
        <dbReference type="ChEBI" id="CHEBI:15378"/>
        <dbReference type="ChEBI" id="CHEBI:30616"/>
        <dbReference type="ChEBI" id="CHEBI:57476"/>
        <dbReference type="ChEBI" id="CHEBI:57590"/>
        <dbReference type="ChEBI" id="CHEBI:456216"/>
        <dbReference type="EC" id="2.7.1.39"/>
    </reaction>
</comment>
<keyword evidence="9 13" id="KW-0418">Kinase</keyword>
<evidence type="ECO:0000256" key="6">
    <source>
        <dbReference type="ARBA" id="ARBA00022679"/>
    </source>
</evidence>
<evidence type="ECO:0000256" key="13">
    <source>
        <dbReference type="HAMAP-Rule" id="MF_00384"/>
    </source>
</evidence>
<comment type="similarity">
    <text evidence="2 13">Belongs to the GHMP kinase family. Homoserine kinase subfamily.</text>
</comment>
<dbReference type="RefSeq" id="WP_309955576.1">
    <property type="nucleotide sequence ID" value="NZ_JAVDUJ010000001.1"/>
</dbReference>
<evidence type="ECO:0000259" key="15">
    <source>
        <dbReference type="Pfam" id="PF08544"/>
    </source>
</evidence>
<dbReference type="Proteomes" id="UP001266099">
    <property type="component" value="Unassembled WGS sequence"/>
</dbReference>
<reference evidence="16 17" key="1">
    <citation type="submission" date="2023-07" db="EMBL/GenBank/DDBJ databases">
        <title>Sequencing the genomes of 1000 actinobacteria strains.</title>
        <authorList>
            <person name="Klenk H.-P."/>
        </authorList>
    </citation>
    <scope>NUCLEOTIDE SEQUENCE [LARGE SCALE GENOMIC DNA]</scope>
    <source>
        <strain evidence="16 17">DSM 15539</strain>
    </source>
</reference>
<dbReference type="EMBL" id="JAVDUJ010000001">
    <property type="protein sequence ID" value="MDR6939140.1"/>
    <property type="molecule type" value="Genomic_DNA"/>
</dbReference>
<keyword evidence="5 13" id="KW-0028">Amino-acid biosynthesis</keyword>
<dbReference type="Pfam" id="PF08544">
    <property type="entry name" value="GHMP_kinases_C"/>
    <property type="match status" value="1"/>
</dbReference>
<dbReference type="SUPFAM" id="SSF54211">
    <property type="entry name" value="Ribosomal protein S5 domain 2-like"/>
    <property type="match status" value="1"/>
</dbReference>
<dbReference type="PRINTS" id="PR00958">
    <property type="entry name" value="HOMSERKINASE"/>
</dbReference>
<proteinExistence type="inferred from homology"/>
<feature type="domain" description="GHMP kinase C-terminal" evidence="15">
    <location>
        <begin position="200"/>
        <end position="265"/>
    </location>
</feature>
<comment type="caution">
    <text evidence="16">The sequence shown here is derived from an EMBL/GenBank/DDBJ whole genome shotgun (WGS) entry which is preliminary data.</text>
</comment>
<evidence type="ECO:0000256" key="8">
    <source>
        <dbReference type="ARBA" id="ARBA00022741"/>
    </source>
</evidence>
<evidence type="ECO:0000256" key="12">
    <source>
        <dbReference type="ARBA" id="ARBA00049954"/>
    </source>
</evidence>
<dbReference type="Gene3D" id="3.30.70.890">
    <property type="entry name" value="GHMP kinase, C-terminal domain"/>
    <property type="match status" value="1"/>
</dbReference>
<dbReference type="InterPro" id="IPR020568">
    <property type="entry name" value="Ribosomal_Su5_D2-typ_SF"/>
</dbReference>
<evidence type="ECO:0000256" key="10">
    <source>
        <dbReference type="ARBA" id="ARBA00022840"/>
    </source>
</evidence>
<dbReference type="Pfam" id="PF00288">
    <property type="entry name" value="GHMP_kinases_N"/>
    <property type="match status" value="1"/>
</dbReference>
<dbReference type="PANTHER" id="PTHR20861:SF1">
    <property type="entry name" value="HOMOSERINE KINASE"/>
    <property type="match status" value="1"/>
</dbReference>
<dbReference type="Gene3D" id="3.30.230.10">
    <property type="match status" value="1"/>
</dbReference>
<accession>A0ABU1T1J7</accession>